<dbReference type="AlphaFoldDB" id="A0A2P6TF76"/>
<dbReference type="SUPFAM" id="SSF158573">
    <property type="entry name" value="GINS helical bundle-like"/>
    <property type="match status" value="1"/>
</dbReference>
<feature type="domain" description="DNA replication complex GINS protein PSF3 N-terminal" evidence="7">
    <location>
        <begin position="7"/>
        <end position="55"/>
    </location>
</feature>
<dbReference type="SUPFAM" id="SSF160059">
    <property type="entry name" value="PriA/YqbF domain"/>
    <property type="match status" value="1"/>
</dbReference>
<evidence type="ECO:0000256" key="4">
    <source>
        <dbReference type="ARBA" id="ARBA00023242"/>
    </source>
</evidence>
<evidence type="ECO:0000313" key="8">
    <source>
        <dbReference type="EMBL" id="PRW32620.1"/>
    </source>
</evidence>
<feature type="compositionally biased region" description="Basic residues" evidence="5">
    <location>
        <begin position="183"/>
        <end position="192"/>
    </location>
</feature>
<dbReference type="PANTHER" id="PTHR22768">
    <property type="entry name" value="DNA REPLICATION COMPLEX GINS PROTEIN PSF3"/>
    <property type="match status" value="1"/>
</dbReference>
<dbReference type="InterPro" id="IPR010492">
    <property type="entry name" value="GINS_Psf3"/>
</dbReference>
<dbReference type="EMBL" id="LHPG02000019">
    <property type="protein sequence ID" value="PRW32620.1"/>
    <property type="molecule type" value="Genomic_DNA"/>
</dbReference>
<evidence type="ECO:0000313" key="9">
    <source>
        <dbReference type="Proteomes" id="UP000239899"/>
    </source>
</evidence>
<dbReference type="PANTHER" id="PTHR22768:SF0">
    <property type="entry name" value="DNA REPLICATION COMPLEX GINS PROTEIN PSF3"/>
    <property type="match status" value="1"/>
</dbReference>
<comment type="similarity">
    <text evidence="2">Belongs to the GINS3/PSF3 family.</text>
</comment>
<dbReference type="STRING" id="3076.A0A2P6TF76"/>
<evidence type="ECO:0000259" key="6">
    <source>
        <dbReference type="Pfam" id="PF05916"/>
    </source>
</evidence>
<gene>
    <name evidence="8" type="ORF">C2E21_8256</name>
</gene>
<organism evidence="8 9">
    <name type="scientific">Chlorella sorokiniana</name>
    <name type="common">Freshwater green alga</name>
    <dbReference type="NCBI Taxonomy" id="3076"/>
    <lineage>
        <taxon>Eukaryota</taxon>
        <taxon>Viridiplantae</taxon>
        <taxon>Chlorophyta</taxon>
        <taxon>core chlorophytes</taxon>
        <taxon>Trebouxiophyceae</taxon>
        <taxon>Chlorellales</taxon>
        <taxon>Chlorellaceae</taxon>
        <taxon>Chlorella clade</taxon>
        <taxon>Chlorella</taxon>
    </lineage>
</organism>
<dbReference type="CDD" id="cd11713">
    <property type="entry name" value="GINS_A_psf3"/>
    <property type="match status" value="1"/>
</dbReference>
<comment type="subcellular location">
    <subcellularLocation>
        <location evidence="1">Nucleus</location>
    </subcellularLocation>
</comment>
<evidence type="ECO:0000256" key="3">
    <source>
        <dbReference type="ARBA" id="ARBA00022705"/>
    </source>
</evidence>
<dbReference type="InterPro" id="IPR055221">
    <property type="entry name" value="PSF3_N"/>
</dbReference>
<dbReference type="OrthoDB" id="10251744at2759"/>
<feature type="region of interest" description="Disordered" evidence="5">
    <location>
        <begin position="175"/>
        <end position="214"/>
    </location>
</feature>
<dbReference type="CDD" id="cd21693">
    <property type="entry name" value="GINS_B_Psf3"/>
    <property type="match status" value="1"/>
</dbReference>
<accession>A0A2P6TF76</accession>
<comment type="caution">
    <text evidence="8">The sequence shown here is derived from an EMBL/GenBank/DDBJ whole genome shotgun (WGS) entry which is preliminary data.</text>
</comment>
<evidence type="ECO:0000256" key="5">
    <source>
        <dbReference type="SAM" id="MobiDB-lite"/>
    </source>
</evidence>
<evidence type="ECO:0000259" key="7">
    <source>
        <dbReference type="Pfam" id="PF22466"/>
    </source>
</evidence>
<evidence type="ECO:0000256" key="2">
    <source>
        <dbReference type="ARBA" id="ARBA00006343"/>
    </source>
</evidence>
<keyword evidence="9" id="KW-1185">Reference proteome</keyword>
<dbReference type="InterPro" id="IPR038437">
    <property type="entry name" value="GINS_Psf3_sf"/>
</dbReference>
<dbReference type="GO" id="GO:0000811">
    <property type="term" value="C:GINS complex"/>
    <property type="evidence" value="ECO:0007669"/>
    <property type="project" value="TreeGrafter"/>
</dbReference>
<proteinExistence type="inferred from homology"/>
<keyword evidence="4" id="KW-0539">Nucleus</keyword>
<dbReference type="GO" id="GO:1902975">
    <property type="term" value="P:mitotic DNA replication initiation"/>
    <property type="evidence" value="ECO:0007669"/>
    <property type="project" value="TreeGrafter"/>
</dbReference>
<dbReference type="InterPro" id="IPR021151">
    <property type="entry name" value="GINS_A"/>
</dbReference>
<protein>
    <submittedName>
        <fullName evidence="8">DNA replication complex GINS PSF3</fullName>
    </submittedName>
</protein>
<feature type="domain" description="GINS subunit" evidence="6">
    <location>
        <begin position="75"/>
        <end position="174"/>
    </location>
</feature>
<name>A0A2P6TF76_CHLSO</name>
<keyword evidence="3" id="KW-0235">DNA replication</keyword>
<dbReference type="Pfam" id="PF05916">
    <property type="entry name" value="Sld5"/>
    <property type="match status" value="1"/>
</dbReference>
<evidence type="ECO:0000256" key="1">
    <source>
        <dbReference type="ARBA" id="ARBA00004123"/>
    </source>
</evidence>
<dbReference type="InterPro" id="IPR036224">
    <property type="entry name" value="GINS_bundle-like_dom_sf"/>
</dbReference>
<feature type="compositionally biased region" description="Low complexity" evidence="5">
    <location>
        <begin position="195"/>
        <end position="214"/>
    </location>
</feature>
<dbReference type="Pfam" id="PF22466">
    <property type="entry name" value="PSF3_N"/>
    <property type="match status" value="1"/>
</dbReference>
<sequence length="214" mass="23219">MASGDYYDVSAILAEETYVPARLVHGCSGVGTVIDPSSDTADLAPGTRLDLPLWMVPPMAGRNMLQVDLPVFYGNKMRRKMKAGAGCEDLRVRCPHYYSVATRLHAAMQACLTADEDFPAFILNTFRGRYKELLTKAPQVESSLEASQIQNKLSVEESQLFTAAAEAAAAYQRWKSNGDSRPMHRAQSLKRKWTNEGGSSAAAGNENAAANAAS</sequence>
<reference evidence="8 9" key="1">
    <citation type="journal article" date="2018" name="Plant J.">
        <title>Genome sequences of Chlorella sorokiniana UTEX 1602 and Micractinium conductrix SAG 241.80: implications to maltose excretion by a green alga.</title>
        <authorList>
            <person name="Arriola M.B."/>
            <person name="Velmurugan N."/>
            <person name="Zhang Y."/>
            <person name="Plunkett M.H."/>
            <person name="Hondzo H."/>
            <person name="Barney B.M."/>
        </authorList>
    </citation>
    <scope>NUCLEOTIDE SEQUENCE [LARGE SCALE GENOMIC DNA]</scope>
    <source>
        <strain evidence="9">UTEX 1602</strain>
    </source>
</reference>
<dbReference type="Proteomes" id="UP000239899">
    <property type="component" value="Unassembled WGS sequence"/>
</dbReference>
<dbReference type="Gene3D" id="1.20.58.2050">
    <property type="match status" value="1"/>
</dbReference>